<dbReference type="RefSeq" id="WP_255854420.1">
    <property type="nucleotide sequence ID" value="NZ_CP073347.1"/>
</dbReference>
<keyword evidence="1" id="KW-0812">Transmembrane</keyword>
<organism evidence="2 3">
    <name type="scientific">Marinobacterium rhizophilum</name>
    <dbReference type="NCBI Taxonomy" id="420402"/>
    <lineage>
        <taxon>Bacteria</taxon>
        <taxon>Pseudomonadati</taxon>
        <taxon>Pseudomonadota</taxon>
        <taxon>Gammaproteobacteria</taxon>
        <taxon>Oceanospirillales</taxon>
        <taxon>Oceanospirillaceae</taxon>
        <taxon>Marinobacterium</taxon>
    </lineage>
</organism>
<evidence type="ECO:0000256" key="1">
    <source>
        <dbReference type="SAM" id="Phobius"/>
    </source>
</evidence>
<protein>
    <submittedName>
        <fullName evidence="2">Uncharacterized protein</fullName>
    </submittedName>
</protein>
<evidence type="ECO:0000313" key="3">
    <source>
        <dbReference type="Proteomes" id="UP001058461"/>
    </source>
</evidence>
<proteinExistence type="predicted"/>
<gene>
    <name evidence="2" type="ORF">KDW95_01315</name>
</gene>
<keyword evidence="1" id="KW-1133">Transmembrane helix</keyword>
<feature type="transmembrane region" description="Helical" evidence="1">
    <location>
        <begin position="54"/>
        <end position="73"/>
    </location>
</feature>
<keyword evidence="3" id="KW-1185">Reference proteome</keyword>
<keyword evidence="1" id="KW-0472">Membrane</keyword>
<evidence type="ECO:0000313" key="2">
    <source>
        <dbReference type="EMBL" id="UTW12351.1"/>
    </source>
</evidence>
<name>A0ABY5HN78_9GAMM</name>
<reference evidence="2" key="1">
    <citation type="submission" date="2021-04" db="EMBL/GenBank/DDBJ databases">
        <title>Oceanospirillales bacteria with DddD are important DMSP degraders in coastal seawater.</title>
        <authorList>
            <person name="Liu J."/>
        </authorList>
    </citation>
    <scope>NUCLEOTIDE SEQUENCE</scope>
    <source>
        <strain evidence="2">D13-1</strain>
    </source>
</reference>
<sequence length="116" mass="13309">MSRAGLRLHGLLNRRVGIALLGTAGLIAAVIAANLLGIYLLGSLEHWARWLAQTSGYFLLWRLCLYTITAWGWRWMRRRLLRREPDRASRRRLVRTEIAGVVTIVTLECSLLLRDL</sequence>
<dbReference type="EMBL" id="CP073347">
    <property type="protein sequence ID" value="UTW12351.1"/>
    <property type="molecule type" value="Genomic_DNA"/>
</dbReference>
<dbReference type="Proteomes" id="UP001058461">
    <property type="component" value="Chromosome"/>
</dbReference>
<accession>A0ABY5HN78</accession>
<feature type="transmembrane region" description="Helical" evidence="1">
    <location>
        <begin position="20"/>
        <end position="42"/>
    </location>
</feature>